<dbReference type="SUPFAM" id="SSF53098">
    <property type="entry name" value="Ribonuclease H-like"/>
    <property type="match status" value="1"/>
</dbReference>
<dbReference type="PANTHER" id="PTHR10642:SF26">
    <property type="entry name" value="RIBONUCLEASE H1"/>
    <property type="match status" value="1"/>
</dbReference>
<dbReference type="InterPro" id="IPR012337">
    <property type="entry name" value="RNaseH-like_sf"/>
</dbReference>
<evidence type="ECO:0000256" key="2">
    <source>
        <dbReference type="ARBA" id="ARBA00005300"/>
    </source>
</evidence>
<evidence type="ECO:0000256" key="1">
    <source>
        <dbReference type="ARBA" id="ARBA00000077"/>
    </source>
</evidence>
<dbReference type="Gene3D" id="3.30.420.10">
    <property type="entry name" value="Ribonuclease H-like superfamily/Ribonuclease H"/>
    <property type="match status" value="1"/>
</dbReference>
<keyword evidence="5" id="KW-0479">Metal-binding</keyword>
<dbReference type="InterPro" id="IPR002156">
    <property type="entry name" value="RNaseH_domain"/>
</dbReference>
<evidence type="ECO:0000256" key="3">
    <source>
        <dbReference type="ARBA" id="ARBA00012180"/>
    </source>
</evidence>
<dbReference type="GO" id="GO:0003676">
    <property type="term" value="F:nucleic acid binding"/>
    <property type="evidence" value="ECO:0007669"/>
    <property type="project" value="InterPro"/>
</dbReference>
<accession>A0A423VX15</accession>
<evidence type="ECO:0000313" key="9">
    <source>
        <dbReference type="EMBL" id="ROV95541.1"/>
    </source>
</evidence>
<dbReference type="PROSITE" id="PS51257">
    <property type="entry name" value="PROKAR_LIPOPROTEIN"/>
    <property type="match status" value="1"/>
</dbReference>
<evidence type="ECO:0000256" key="7">
    <source>
        <dbReference type="ARBA" id="ARBA00022801"/>
    </source>
</evidence>
<dbReference type="STRING" id="252740.A0A423VX15"/>
<dbReference type="Proteomes" id="UP000284375">
    <property type="component" value="Unassembled WGS sequence"/>
</dbReference>
<evidence type="ECO:0000256" key="6">
    <source>
        <dbReference type="ARBA" id="ARBA00022759"/>
    </source>
</evidence>
<evidence type="ECO:0000259" key="8">
    <source>
        <dbReference type="PROSITE" id="PS50879"/>
    </source>
</evidence>
<organism evidence="9 10">
    <name type="scientific">Cytospora chrysosperma</name>
    <name type="common">Cytospora canker fungus</name>
    <name type="synonym">Sphaeria chrysosperma</name>
    <dbReference type="NCBI Taxonomy" id="252740"/>
    <lineage>
        <taxon>Eukaryota</taxon>
        <taxon>Fungi</taxon>
        <taxon>Dikarya</taxon>
        <taxon>Ascomycota</taxon>
        <taxon>Pezizomycotina</taxon>
        <taxon>Sordariomycetes</taxon>
        <taxon>Sordariomycetidae</taxon>
        <taxon>Diaporthales</taxon>
        <taxon>Cytosporaceae</taxon>
        <taxon>Cytospora</taxon>
    </lineage>
</organism>
<evidence type="ECO:0000313" key="10">
    <source>
        <dbReference type="Proteomes" id="UP000284375"/>
    </source>
</evidence>
<dbReference type="EMBL" id="LJZO01000023">
    <property type="protein sequence ID" value="ROV95541.1"/>
    <property type="molecule type" value="Genomic_DNA"/>
</dbReference>
<dbReference type="OrthoDB" id="407198at2759"/>
<dbReference type="InterPro" id="IPR050092">
    <property type="entry name" value="RNase_H"/>
</dbReference>
<dbReference type="GO" id="GO:0043137">
    <property type="term" value="P:DNA replication, removal of RNA primer"/>
    <property type="evidence" value="ECO:0007669"/>
    <property type="project" value="TreeGrafter"/>
</dbReference>
<evidence type="ECO:0000256" key="5">
    <source>
        <dbReference type="ARBA" id="ARBA00022723"/>
    </source>
</evidence>
<dbReference type="AlphaFoldDB" id="A0A423VX15"/>
<keyword evidence="4" id="KW-0540">Nuclease</keyword>
<dbReference type="EC" id="3.1.26.4" evidence="3"/>
<keyword evidence="10" id="KW-1185">Reference proteome</keyword>
<dbReference type="CDD" id="cd13934">
    <property type="entry name" value="RNase_H_Dikarya_like"/>
    <property type="match status" value="1"/>
</dbReference>
<feature type="domain" description="RNase H type-1" evidence="8">
    <location>
        <begin position="69"/>
        <end position="226"/>
    </location>
</feature>
<comment type="similarity">
    <text evidence="2">Belongs to the RNase H family.</text>
</comment>
<name>A0A423VX15_CYTCH</name>
<protein>
    <recommendedName>
        <fullName evidence="3">ribonuclease H</fullName>
        <ecNumber evidence="3">3.1.26.4</ecNumber>
    </recommendedName>
</protein>
<gene>
    <name evidence="9" type="ORF">VSDG_05347</name>
</gene>
<dbReference type="GO" id="GO:0046872">
    <property type="term" value="F:metal ion binding"/>
    <property type="evidence" value="ECO:0007669"/>
    <property type="project" value="UniProtKB-KW"/>
</dbReference>
<sequence>MRGVFPPYSLSGAGCPVNDIGDNIERLFVLDYSPMHRRVPRPQLITYTTAKQVRQLQMLHPRTGAIELDKLTVVVSIDGACRNNGKPTARASWGVYFGPGSRYNTSGLLSPELPQTSSRAEIEALSRAIDTIREFSHQDMTLQDIKIRCDSEYLCQAMSMWIEGWIENDGLRSNGRAVAHFDKLREIHDKIDDMTYGDDGGLHLQFWNVPREENQEADELANSALDGVTSPALESKQLRFGMED</sequence>
<reference evidence="9 10" key="1">
    <citation type="submission" date="2015-09" db="EMBL/GenBank/DDBJ databases">
        <title>Host preference determinants of Valsa canker pathogens revealed by comparative genomics.</title>
        <authorList>
            <person name="Yin Z."/>
            <person name="Huang L."/>
        </authorList>
    </citation>
    <scope>NUCLEOTIDE SEQUENCE [LARGE SCALE GENOMIC DNA]</scope>
    <source>
        <strain evidence="9 10">YSFL</strain>
    </source>
</reference>
<proteinExistence type="inferred from homology"/>
<dbReference type="GO" id="GO:0004523">
    <property type="term" value="F:RNA-DNA hybrid ribonuclease activity"/>
    <property type="evidence" value="ECO:0007669"/>
    <property type="project" value="UniProtKB-EC"/>
</dbReference>
<evidence type="ECO:0000256" key="4">
    <source>
        <dbReference type="ARBA" id="ARBA00022722"/>
    </source>
</evidence>
<comment type="catalytic activity">
    <reaction evidence="1">
        <text>Endonucleolytic cleavage to 5'-phosphomonoester.</text>
        <dbReference type="EC" id="3.1.26.4"/>
    </reaction>
</comment>
<keyword evidence="6" id="KW-0255">Endonuclease</keyword>
<dbReference type="Pfam" id="PF00075">
    <property type="entry name" value="RNase_H"/>
    <property type="match status" value="1"/>
</dbReference>
<dbReference type="PROSITE" id="PS50879">
    <property type="entry name" value="RNASE_H_1"/>
    <property type="match status" value="1"/>
</dbReference>
<keyword evidence="7" id="KW-0378">Hydrolase</keyword>
<comment type="caution">
    <text evidence="9">The sequence shown here is derived from an EMBL/GenBank/DDBJ whole genome shotgun (WGS) entry which is preliminary data.</text>
</comment>
<dbReference type="InterPro" id="IPR036397">
    <property type="entry name" value="RNaseH_sf"/>
</dbReference>
<dbReference type="PANTHER" id="PTHR10642">
    <property type="entry name" value="RIBONUCLEASE H1"/>
    <property type="match status" value="1"/>
</dbReference>